<sequence length="152" mass="17158">MEREDNLVAAFSYFDKDGSGYITIDELQQACKDFGLGDLHLDETIKEIDLDNCHYCHHIGSKVKLIFWIMMIVLEENLDEWPGDDEFRLKSAVLPNRKVDGRIDYGEFATMMRKGDGGVGRTRTVRSNLNFNIADAFGVDALGMKDATSDAK</sequence>
<dbReference type="CDD" id="cd00051">
    <property type="entry name" value="EFh"/>
    <property type="match status" value="1"/>
</dbReference>
<keyword evidence="1" id="KW-0106">Calcium</keyword>
<dbReference type="Pfam" id="PF13499">
    <property type="entry name" value="EF-hand_7"/>
    <property type="match status" value="1"/>
</dbReference>
<dbReference type="SUPFAM" id="SSF47473">
    <property type="entry name" value="EF-hand"/>
    <property type="match status" value="1"/>
</dbReference>
<evidence type="ECO:0000313" key="4">
    <source>
        <dbReference type="Proteomes" id="UP000657918"/>
    </source>
</evidence>
<accession>A0A835JJW6</accession>
<dbReference type="InterPro" id="IPR018247">
    <property type="entry name" value="EF_Hand_1_Ca_BS"/>
</dbReference>
<evidence type="ECO:0000259" key="2">
    <source>
        <dbReference type="PROSITE" id="PS50222"/>
    </source>
</evidence>
<dbReference type="Proteomes" id="UP000657918">
    <property type="component" value="Unassembled WGS sequence"/>
</dbReference>
<dbReference type="PROSITE" id="PS50222">
    <property type="entry name" value="EF_HAND_2"/>
    <property type="match status" value="1"/>
</dbReference>
<proteinExistence type="predicted"/>
<comment type="caution">
    <text evidence="3">The sequence shown here is derived from an EMBL/GenBank/DDBJ whole genome shotgun (WGS) entry which is preliminary data.</text>
</comment>
<dbReference type="InterPro" id="IPR011992">
    <property type="entry name" value="EF-hand-dom_pair"/>
</dbReference>
<dbReference type="OrthoDB" id="40902at2759"/>
<evidence type="ECO:0000256" key="1">
    <source>
        <dbReference type="ARBA" id="ARBA00022837"/>
    </source>
</evidence>
<dbReference type="EMBL" id="JADGMS010000013">
    <property type="protein sequence ID" value="KAF9670636.1"/>
    <property type="molecule type" value="Genomic_DNA"/>
</dbReference>
<dbReference type="Gene3D" id="1.10.238.10">
    <property type="entry name" value="EF-hand"/>
    <property type="match status" value="1"/>
</dbReference>
<dbReference type="SMART" id="SM00054">
    <property type="entry name" value="EFh"/>
    <property type="match status" value="1"/>
</dbReference>
<organism evidence="3 4">
    <name type="scientific">Salix dunnii</name>
    <dbReference type="NCBI Taxonomy" id="1413687"/>
    <lineage>
        <taxon>Eukaryota</taxon>
        <taxon>Viridiplantae</taxon>
        <taxon>Streptophyta</taxon>
        <taxon>Embryophyta</taxon>
        <taxon>Tracheophyta</taxon>
        <taxon>Spermatophyta</taxon>
        <taxon>Magnoliopsida</taxon>
        <taxon>eudicotyledons</taxon>
        <taxon>Gunneridae</taxon>
        <taxon>Pentapetalae</taxon>
        <taxon>rosids</taxon>
        <taxon>fabids</taxon>
        <taxon>Malpighiales</taxon>
        <taxon>Salicaceae</taxon>
        <taxon>Saliceae</taxon>
        <taxon>Salix</taxon>
    </lineage>
</organism>
<keyword evidence="4" id="KW-1185">Reference proteome</keyword>
<dbReference type="GO" id="GO:0005509">
    <property type="term" value="F:calcium ion binding"/>
    <property type="evidence" value="ECO:0007669"/>
    <property type="project" value="InterPro"/>
</dbReference>
<reference evidence="3 4" key="1">
    <citation type="submission" date="2020-10" db="EMBL/GenBank/DDBJ databases">
        <title>Plant Genome Project.</title>
        <authorList>
            <person name="Zhang R.-G."/>
        </authorList>
    </citation>
    <scope>NUCLEOTIDE SEQUENCE [LARGE SCALE GENOMIC DNA]</scope>
    <source>
        <strain evidence="3">FAFU-HL-1</strain>
        <tissue evidence="3">Leaf</tissue>
    </source>
</reference>
<dbReference type="AlphaFoldDB" id="A0A835JJW6"/>
<protein>
    <recommendedName>
        <fullName evidence="2">EF-hand domain-containing protein</fullName>
    </recommendedName>
</protein>
<name>A0A835JJW6_9ROSI</name>
<gene>
    <name evidence="3" type="ORF">SADUNF_Sadunf13G0089500</name>
</gene>
<dbReference type="InterPro" id="IPR002048">
    <property type="entry name" value="EF_hand_dom"/>
</dbReference>
<evidence type="ECO:0000313" key="3">
    <source>
        <dbReference type="EMBL" id="KAF9670636.1"/>
    </source>
</evidence>
<dbReference type="PROSITE" id="PS00018">
    <property type="entry name" value="EF_HAND_1"/>
    <property type="match status" value="1"/>
</dbReference>
<feature type="domain" description="EF-hand" evidence="2">
    <location>
        <begin position="2"/>
        <end position="37"/>
    </location>
</feature>